<name>A0ABT1HK17_9NOCA</name>
<accession>A0ABT1HK17</accession>
<dbReference type="EMBL" id="JAMTCJ010000004">
    <property type="protein sequence ID" value="MCP2178276.1"/>
    <property type="molecule type" value="Genomic_DNA"/>
</dbReference>
<dbReference type="Gene3D" id="1.20.120.450">
    <property type="entry name" value="dinb family like domain"/>
    <property type="match status" value="1"/>
</dbReference>
<dbReference type="Pfam" id="PF12867">
    <property type="entry name" value="DinB_2"/>
    <property type="match status" value="1"/>
</dbReference>
<sequence>MVNTPLRGAVEVLIEENLTAMRAIVVELGDDRVNTVPALPGANSPFAIVFHCVGMLKFWGGSVIGGERIPRDRASEFTATGTVGALESAIDDVAARVGGWVHIALTEGPRDRDAEGSTRSSDVSSRSAEWMLLHIIRELSQHLGQLELSRDILVHGVG</sequence>
<organism evidence="2 3">
    <name type="scientific">Williamsia maris</name>
    <dbReference type="NCBI Taxonomy" id="72806"/>
    <lineage>
        <taxon>Bacteria</taxon>
        <taxon>Bacillati</taxon>
        <taxon>Actinomycetota</taxon>
        <taxon>Actinomycetes</taxon>
        <taxon>Mycobacteriales</taxon>
        <taxon>Nocardiaceae</taxon>
        <taxon>Williamsia</taxon>
    </lineage>
</organism>
<reference evidence="2 3" key="1">
    <citation type="submission" date="2022-06" db="EMBL/GenBank/DDBJ databases">
        <title>Genomic Encyclopedia of Archaeal and Bacterial Type Strains, Phase II (KMG-II): from individual species to whole genera.</title>
        <authorList>
            <person name="Goeker M."/>
        </authorList>
    </citation>
    <scope>NUCLEOTIDE SEQUENCE [LARGE SCALE GENOMIC DNA]</scope>
    <source>
        <strain evidence="2 3">DSM 44693</strain>
    </source>
</reference>
<protein>
    <recommendedName>
        <fullName evidence="1">DinB-like domain-containing protein</fullName>
    </recommendedName>
</protein>
<evidence type="ECO:0000313" key="3">
    <source>
        <dbReference type="Proteomes" id="UP001206895"/>
    </source>
</evidence>
<proteinExistence type="predicted"/>
<gene>
    <name evidence="2" type="ORF">LX13_004117</name>
</gene>
<keyword evidence="3" id="KW-1185">Reference proteome</keyword>
<dbReference type="SUPFAM" id="SSF109854">
    <property type="entry name" value="DinB/YfiT-like putative metalloenzymes"/>
    <property type="match status" value="1"/>
</dbReference>
<dbReference type="InterPro" id="IPR034660">
    <property type="entry name" value="DinB/YfiT-like"/>
</dbReference>
<dbReference type="InterPro" id="IPR024775">
    <property type="entry name" value="DinB-like"/>
</dbReference>
<feature type="domain" description="DinB-like" evidence="1">
    <location>
        <begin position="14"/>
        <end position="146"/>
    </location>
</feature>
<evidence type="ECO:0000259" key="1">
    <source>
        <dbReference type="Pfam" id="PF12867"/>
    </source>
</evidence>
<comment type="caution">
    <text evidence="2">The sequence shown here is derived from an EMBL/GenBank/DDBJ whole genome shotgun (WGS) entry which is preliminary data.</text>
</comment>
<evidence type="ECO:0000313" key="2">
    <source>
        <dbReference type="EMBL" id="MCP2178276.1"/>
    </source>
</evidence>
<dbReference type="RefSeq" id="WP_253663210.1">
    <property type="nucleotide sequence ID" value="NZ_BAAAJQ010000003.1"/>
</dbReference>
<dbReference type="Proteomes" id="UP001206895">
    <property type="component" value="Unassembled WGS sequence"/>
</dbReference>